<keyword evidence="1" id="KW-0732">Signal</keyword>
<protein>
    <submittedName>
        <fullName evidence="2">Uncharacterized protein</fullName>
    </submittedName>
</protein>
<feature type="chain" id="PRO_5025362476" evidence="1">
    <location>
        <begin position="19"/>
        <end position="105"/>
    </location>
</feature>
<keyword evidence="3" id="KW-1185">Reference proteome</keyword>
<reference evidence="2" key="1">
    <citation type="journal article" date="2020" name="Stud. Mycol.">
        <title>101 Dothideomycetes genomes: a test case for predicting lifestyles and emergence of pathogens.</title>
        <authorList>
            <person name="Haridas S."/>
            <person name="Albert R."/>
            <person name="Binder M."/>
            <person name="Bloem J."/>
            <person name="Labutti K."/>
            <person name="Salamov A."/>
            <person name="Andreopoulos B."/>
            <person name="Baker S."/>
            <person name="Barry K."/>
            <person name="Bills G."/>
            <person name="Bluhm B."/>
            <person name="Cannon C."/>
            <person name="Castanera R."/>
            <person name="Culley D."/>
            <person name="Daum C."/>
            <person name="Ezra D."/>
            <person name="Gonzalez J."/>
            <person name="Henrissat B."/>
            <person name="Kuo A."/>
            <person name="Liang C."/>
            <person name="Lipzen A."/>
            <person name="Lutzoni F."/>
            <person name="Magnuson J."/>
            <person name="Mondo S."/>
            <person name="Nolan M."/>
            <person name="Ohm R."/>
            <person name="Pangilinan J."/>
            <person name="Park H.-J."/>
            <person name="Ramirez L."/>
            <person name="Alfaro M."/>
            <person name="Sun H."/>
            <person name="Tritt A."/>
            <person name="Yoshinaga Y."/>
            <person name="Zwiers L.-H."/>
            <person name="Turgeon B."/>
            <person name="Goodwin S."/>
            <person name="Spatafora J."/>
            <person name="Crous P."/>
            <person name="Grigoriev I."/>
        </authorList>
    </citation>
    <scope>NUCLEOTIDE SEQUENCE</scope>
    <source>
        <strain evidence="2">ATCC 36951</strain>
    </source>
</reference>
<sequence>MKFQITVLLATLAISANAAPLQLRADNSHRVDLGQDIGLDGKQSIEIDRRVAPVAAGIFGVAAGSIANAVATGATKGATSGGVRGTINKIFGSGQKRSARFEETQ</sequence>
<proteinExistence type="predicted"/>
<gene>
    <name evidence="2" type="ORF">M409DRAFT_49084</name>
</gene>
<evidence type="ECO:0000313" key="2">
    <source>
        <dbReference type="EMBL" id="KAF2174225.1"/>
    </source>
</evidence>
<dbReference type="RefSeq" id="XP_033675114.1">
    <property type="nucleotide sequence ID" value="XM_033811135.1"/>
</dbReference>
<dbReference type="EMBL" id="ML993579">
    <property type="protein sequence ID" value="KAF2174225.1"/>
    <property type="molecule type" value="Genomic_DNA"/>
</dbReference>
<dbReference type="GeneID" id="54564407"/>
<accession>A0A6A6D592</accession>
<evidence type="ECO:0000256" key="1">
    <source>
        <dbReference type="SAM" id="SignalP"/>
    </source>
</evidence>
<evidence type="ECO:0000313" key="3">
    <source>
        <dbReference type="Proteomes" id="UP000799537"/>
    </source>
</evidence>
<feature type="signal peptide" evidence="1">
    <location>
        <begin position="1"/>
        <end position="18"/>
    </location>
</feature>
<dbReference type="AlphaFoldDB" id="A0A6A6D592"/>
<name>A0A6A6D592_ZASCE</name>
<dbReference type="Proteomes" id="UP000799537">
    <property type="component" value="Unassembled WGS sequence"/>
</dbReference>
<organism evidence="2 3">
    <name type="scientific">Zasmidium cellare ATCC 36951</name>
    <dbReference type="NCBI Taxonomy" id="1080233"/>
    <lineage>
        <taxon>Eukaryota</taxon>
        <taxon>Fungi</taxon>
        <taxon>Dikarya</taxon>
        <taxon>Ascomycota</taxon>
        <taxon>Pezizomycotina</taxon>
        <taxon>Dothideomycetes</taxon>
        <taxon>Dothideomycetidae</taxon>
        <taxon>Mycosphaerellales</taxon>
        <taxon>Mycosphaerellaceae</taxon>
        <taxon>Zasmidium</taxon>
    </lineage>
</organism>